<dbReference type="Proteomes" id="UP000240883">
    <property type="component" value="Unassembled WGS sequence"/>
</dbReference>
<evidence type="ECO:0000313" key="2">
    <source>
        <dbReference type="Proteomes" id="UP000240883"/>
    </source>
</evidence>
<sequence length="147" mass="16283">MLPMQLSAVLCRPPMAAGRWPLAAGQCCQYHNARLLGQKCAVHHRRLMLASEDVASVRMPHASFQMPLARAERGCRWISHANLVAEFDFAGHWPCSSASHFATPRPAIQLSWNGLARCGVWSTGGWRVDGGCRHAHAQQQTSEPESW</sequence>
<organism evidence="1 2">
    <name type="scientific">Corynespora cassiicola Philippines</name>
    <dbReference type="NCBI Taxonomy" id="1448308"/>
    <lineage>
        <taxon>Eukaryota</taxon>
        <taxon>Fungi</taxon>
        <taxon>Dikarya</taxon>
        <taxon>Ascomycota</taxon>
        <taxon>Pezizomycotina</taxon>
        <taxon>Dothideomycetes</taxon>
        <taxon>Pleosporomycetidae</taxon>
        <taxon>Pleosporales</taxon>
        <taxon>Corynesporascaceae</taxon>
        <taxon>Corynespora</taxon>
    </lineage>
</organism>
<protein>
    <submittedName>
        <fullName evidence="1">Uncharacterized protein</fullName>
    </submittedName>
</protein>
<evidence type="ECO:0000313" key="1">
    <source>
        <dbReference type="EMBL" id="PSN72570.1"/>
    </source>
</evidence>
<keyword evidence="2" id="KW-1185">Reference proteome</keyword>
<proteinExistence type="predicted"/>
<accession>A0A2T2P4F8</accession>
<reference evidence="1 2" key="1">
    <citation type="journal article" date="2018" name="Front. Microbiol.">
        <title>Genome-Wide Analysis of Corynespora cassiicola Leaf Fall Disease Putative Effectors.</title>
        <authorList>
            <person name="Lopez D."/>
            <person name="Ribeiro S."/>
            <person name="Label P."/>
            <person name="Fumanal B."/>
            <person name="Venisse J.S."/>
            <person name="Kohler A."/>
            <person name="de Oliveira R.R."/>
            <person name="Labutti K."/>
            <person name="Lipzen A."/>
            <person name="Lail K."/>
            <person name="Bauer D."/>
            <person name="Ohm R.A."/>
            <person name="Barry K.W."/>
            <person name="Spatafora J."/>
            <person name="Grigoriev I.V."/>
            <person name="Martin F.M."/>
            <person name="Pujade-Renaud V."/>
        </authorList>
    </citation>
    <scope>NUCLEOTIDE SEQUENCE [LARGE SCALE GENOMIC DNA]</scope>
    <source>
        <strain evidence="1 2">Philippines</strain>
    </source>
</reference>
<name>A0A2T2P4F8_CORCC</name>
<dbReference type="AlphaFoldDB" id="A0A2T2P4F8"/>
<gene>
    <name evidence="1" type="ORF">BS50DRAFT_254659</name>
</gene>
<dbReference type="EMBL" id="KZ678130">
    <property type="protein sequence ID" value="PSN72570.1"/>
    <property type="molecule type" value="Genomic_DNA"/>
</dbReference>